<reference evidence="3" key="1">
    <citation type="journal article" date="2006" name="PLoS Biol.">
        <title>Macronuclear genome sequence of the ciliate Tetrahymena thermophila, a model eukaryote.</title>
        <authorList>
            <person name="Eisen J.A."/>
            <person name="Coyne R.S."/>
            <person name="Wu M."/>
            <person name="Wu D."/>
            <person name="Thiagarajan M."/>
            <person name="Wortman J.R."/>
            <person name="Badger J.H."/>
            <person name="Ren Q."/>
            <person name="Amedeo P."/>
            <person name="Jones K.M."/>
            <person name="Tallon L.J."/>
            <person name="Delcher A.L."/>
            <person name="Salzberg S.L."/>
            <person name="Silva J.C."/>
            <person name="Haas B.J."/>
            <person name="Majoros W.H."/>
            <person name="Farzad M."/>
            <person name="Carlton J.M."/>
            <person name="Smith R.K. Jr."/>
            <person name="Garg J."/>
            <person name="Pearlman R.E."/>
            <person name="Karrer K.M."/>
            <person name="Sun L."/>
            <person name="Manning G."/>
            <person name="Elde N.C."/>
            <person name="Turkewitz A.P."/>
            <person name="Asai D.J."/>
            <person name="Wilkes D.E."/>
            <person name="Wang Y."/>
            <person name="Cai H."/>
            <person name="Collins K."/>
            <person name="Stewart B.A."/>
            <person name="Lee S.R."/>
            <person name="Wilamowska K."/>
            <person name="Weinberg Z."/>
            <person name="Ruzzo W.L."/>
            <person name="Wloga D."/>
            <person name="Gaertig J."/>
            <person name="Frankel J."/>
            <person name="Tsao C.-C."/>
            <person name="Gorovsky M.A."/>
            <person name="Keeling P.J."/>
            <person name="Waller R.F."/>
            <person name="Patron N.J."/>
            <person name="Cherry J.M."/>
            <person name="Stover N.A."/>
            <person name="Krieger C.J."/>
            <person name="del Toro C."/>
            <person name="Ryder H.F."/>
            <person name="Williamson S.C."/>
            <person name="Barbeau R.A."/>
            <person name="Hamilton E.P."/>
            <person name="Orias E."/>
        </authorList>
    </citation>
    <scope>NUCLEOTIDE SEQUENCE [LARGE SCALE GENOMIC DNA]</scope>
    <source>
        <strain evidence="3">SB210</strain>
    </source>
</reference>
<dbReference type="KEGG" id="tet:TTHERM_000526609"/>
<protein>
    <submittedName>
        <fullName evidence="2">Transmembrane protein, putative</fullName>
    </submittedName>
</protein>
<keyword evidence="3" id="KW-1185">Reference proteome</keyword>
<dbReference type="Proteomes" id="UP000009168">
    <property type="component" value="Unassembled WGS sequence"/>
</dbReference>
<dbReference type="AlphaFoldDB" id="W7X3C4"/>
<dbReference type="EMBL" id="GG662209">
    <property type="protein sequence ID" value="EWS70923.1"/>
    <property type="molecule type" value="Genomic_DNA"/>
</dbReference>
<sequence>MIFVTKNIQRENLNSSSKIIIFIHFSKNYNKLYKIIQKSSIKDQKYKIYFKSSHKVFILTDFYLITQTYQPKITNLLITQLLGLTNLFSYYQIELETNHQIYRIRILLTINSESVSQSHNIHSIKKNISLVRPPSKILKEEENIIIFFFYFIIQTLLLLQLTQNLLMFKISTKSIYFQFYINIFIFTIIYFKIYFKFYNFISVKLLQTMFQYIISSLLKGLILIFNSFILSLIITFIFQNSLFQINKQIKKQAPQSSILI</sequence>
<keyword evidence="1" id="KW-1133">Transmembrane helix</keyword>
<keyword evidence="1" id="KW-0472">Membrane</keyword>
<proteinExistence type="predicted"/>
<evidence type="ECO:0000313" key="3">
    <source>
        <dbReference type="Proteomes" id="UP000009168"/>
    </source>
</evidence>
<dbReference type="GeneID" id="24439400"/>
<feature type="transmembrane region" description="Helical" evidence="1">
    <location>
        <begin position="144"/>
        <end position="163"/>
    </location>
</feature>
<feature type="transmembrane region" description="Helical" evidence="1">
    <location>
        <begin position="216"/>
        <end position="238"/>
    </location>
</feature>
<accession>W7X3C4</accession>
<dbReference type="RefSeq" id="XP_012656538.1">
    <property type="nucleotide sequence ID" value="XM_012801084.1"/>
</dbReference>
<evidence type="ECO:0000313" key="2">
    <source>
        <dbReference type="EMBL" id="EWS70923.1"/>
    </source>
</evidence>
<keyword evidence="1 2" id="KW-0812">Transmembrane</keyword>
<evidence type="ECO:0000256" key="1">
    <source>
        <dbReference type="SAM" id="Phobius"/>
    </source>
</evidence>
<organism evidence="2 3">
    <name type="scientific">Tetrahymena thermophila (strain SB210)</name>
    <dbReference type="NCBI Taxonomy" id="312017"/>
    <lineage>
        <taxon>Eukaryota</taxon>
        <taxon>Sar</taxon>
        <taxon>Alveolata</taxon>
        <taxon>Ciliophora</taxon>
        <taxon>Intramacronucleata</taxon>
        <taxon>Oligohymenophorea</taxon>
        <taxon>Hymenostomatida</taxon>
        <taxon>Tetrahymenina</taxon>
        <taxon>Tetrahymenidae</taxon>
        <taxon>Tetrahymena</taxon>
    </lineage>
</organism>
<gene>
    <name evidence="2" type="ORF">TTHERM_000526609</name>
</gene>
<feature type="transmembrane region" description="Helical" evidence="1">
    <location>
        <begin position="175"/>
        <end position="195"/>
    </location>
</feature>
<dbReference type="InParanoid" id="W7X3C4"/>
<name>W7X3C4_TETTS</name>